<dbReference type="SUPFAM" id="SSF51905">
    <property type="entry name" value="FAD/NAD(P)-binding domain"/>
    <property type="match status" value="1"/>
</dbReference>
<evidence type="ECO:0000259" key="4">
    <source>
        <dbReference type="Pfam" id="PF07992"/>
    </source>
</evidence>
<dbReference type="EMBL" id="OBQK01000006">
    <property type="protein sequence ID" value="SOC56019.1"/>
    <property type="molecule type" value="Genomic_DNA"/>
</dbReference>
<protein>
    <submittedName>
        <fullName evidence="5">Thioredoxin reductase (NADPH)</fullName>
    </submittedName>
</protein>
<keyword evidence="2" id="KW-0560">Oxidoreductase</keyword>
<dbReference type="Proteomes" id="UP000219688">
    <property type="component" value="Unassembled WGS sequence"/>
</dbReference>
<sequence>MGTTEWGLRPLLLVVDGDAHRLGRTETELSRAFGATHRVRGELTGEDAGRVLEGADVRDEPVALILVGDDLPEADRDELLALARTRHPEARRCLLIDWGAWSDPGVASTILRGTGIGDLHTYVLRPWTEADELFHRTVAEIVQDWSRPAPRTRREVVVVADRHSGRGFEVSDLLQRNRIPYAFRDRAAEQGRRVLEAARPEREGEVVVWFPALGGTVLVDPTDEQVLATWGIPTTVADDQREVDVLVVGAGPSGIAAAVYAASEGLSTLVVERSAIGGQAGTSSLIRNYLGFSRGLSGSELAQRGYQQAWMFGARFVLTRSVESVDARDGGFVARVSDQGEVRARAVILACGVAYRRLGVPSVEALTGQGVYYGASVSAAHSLTGLSAAVTGGGNSAGQAVLQLARYCRQVHLVVRGPRLEDTMSAYLVEAIAGEPAITVHLSSDVSDASGQGRLERLTLTDRGSGATQEVEADGLFVMIGAEPRTDWLPEEVRRDERGFVLTGSDADTADEESERAVHPHETSVPGLFAVGDLRSGSVKRVASAVGEGSVVVSEVHQHLATPHG</sequence>
<name>A0A285VPN5_9MICO</name>
<organism evidence="5 6">
    <name type="scientific">Ornithinimicrobium cerasi</name>
    <dbReference type="NCBI Taxonomy" id="2248773"/>
    <lineage>
        <taxon>Bacteria</taxon>
        <taxon>Bacillati</taxon>
        <taxon>Actinomycetota</taxon>
        <taxon>Actinomycetes</taxon>
        <taxon>Micrococcales</taxon>
        <taxon>Ornithinimicrobiaceae</taxon>
        <taxon>Ornithinimicrobium</taxon>
    </lineage>
</organism>
<dbReference type="STRING" id="1122622.GCA_000421185_00177"/>
<evidence type="ECO:0000313" key="5">
    <source>
        <dbReference type="EMBL" id="SOC56019.1"/>
    </source>
</evidence>
<dbReference type="InterPro" id="IPR036188">
    <property type="entry name" value="FAD/NAD-bd_sf"/>
</dbReference>
<dbReference type="Pfam" id="PF07992">
    <property type="entry name" value="Pyr_redox_2"/>
    <property type="match status" value="1"/>
</dbReference>
<dbReference type="InterPro" id="IPR023753">
    <property type="entry name" value="FAD/NAD-binding_dom"/>
</dbReference>
<dbReference type="AlphaFoldDB" id="A0A285VPN5"/>
<keyword evidence="6" id="KW-1185">Reference proteome</keyword>
<evidence type="ECO:0000313" key="6">
    <source>
        <dbReference type="Proteomes" id="UP000219688"/>
    </source>
</evidence>
<proteinExistence type="predicted"/>
<accession>A0A285VPN5</accession>
<dbReference type="GO" id="GO:0004791">
    <property type="term" value="F:thioredoxin-disulfide reductase (NADPH) activity"/>
    <property type="evidence" value="ECO:0007669"/>
    <property type="project" value="UniProtKB-EC"/>
</dbReference>
<evidence type="ECO:0000256" key="3">
    <source>
        <dbReference type="ARBA" id="ARBA00048132"/>
    </source>
</evidence>
<feature type="domain" description="FAD/NAD(P)-binding" evidence="4">
    <location>
        <begin position="244"/>
        <end position="549"/>
    </location>
</feature>
<dbReference type="PRINTS" id="PR00469">
    <property type="entry name" value="PNDRDTASEII"/>
</dbReference>
<evidence type="ECO:0000256" key="2">
    <source>
        <dbReference type="ARBA" id="ARBA00023002"/>
    </source>
</evidence>
<dbReference type="PRINTS" id="PR00368">
    <property type="entry name" value="FADPNR"/>
</dbReference>
<dbReference type="Gene3D" id="3.50.50.60">
    <property type="entry name" value="FAD/NAD(P)-binding domain"/>
    <property type="match status" value="2"/>
</dbReference>
<comment type="catalytic activity">
    <reaction evidence="3">
        <text>[thioredoxin]-dithiol + NADP(+) = [thioredoxin]-disulfide + NADPH + H(+)</text>
        <dbReference type="Rhea" id="RHEA:20345"/>
        <dbReference type="Rhea" id="RHEA-COMP:10698"/>
        <dbReference type="Rhea" id="RHEA-COMP:10700"/>
        <dbReference type="ChEBI" id="CHEBI:15378"/>
        <dbReference type="ChEBI" id="CHEBI:29950"/>
        <dbReference type="ChEBI" id="CHEBI:50058"/>
        <dbReference type="ChEBI" id="CHEBI:57783"/>
        <dbReference type="ChEBI" id="CHEBI:58349"/>
        <dbReference type="EC" id="1.8.1.9"/>
    </reaction>
</comment>
<dbReference type="PANTHER" id="PTHR48105">
    <property type="entry name" value="THIOREDOXIN REDUCTASE 1-RELATED-RELATED"/>
    <property type="match status" value="1"/>
</dbReference>
<evidence type="ECO:0000256" key="1">
    <source>
        <dbReference type="ARBA" id="ARBA00022630"/>
    </source>
</evidence>
<dbReference type="InterPro" id="IPR050097">
    <property type="entry name" value="Ferredoxin-NADP_redctase_2"/>
</dbReference>
<dbReference type="RefSeq" id="WP_097188308.1">
    <property type="nucleotide sequence ID" value="NZ_OBQK01000006.1"/>
</dbReference>
<keyword evidence="1" id="KW-0285">Flavoprotein</keyword>
<gene>
    <name evidence="5" type="ORF">SAMN05421879_106163</name>
</gene>
<reference evidence="6" key="1">
    <citation type="submission" date="2017-08" db="EMBL/GenBank/DDBJ databases">
        <authorList>
            <person name="Varghese N."/>
            <person name="Submissions S."/>
        </authorList>
    </citation>
    <scope>NUCLEOTIDE SEQUENCE [LARGE SCALE GENOMIC DNA]</scope>
    <source>
        <strain evidence="6">USBA17B2</strain>
    </source>
</reference>